<gene>
    <name evidence="9" type="ORF">FE782_05025</name>
</gene>
<dbReference type="InterPro" id="IPR010737">
    <property type="entry name" value="4-carb_acid_sugar_kinase_N"/>
</dbReference>
<keyword evidence="5" id="KW-0067">ATP-binding</keyword>
<dbReference type="InterPro" id="IPR042213">
    <property type="entry name" value="NBD_C_sf"/>
</dbReference>
<comment type="caution">
    <text evidence="9">The sequence shown here is derived from an EMBL/GenBank/DDBJ whole genome shotgun (WGS) entry which is preliminary data.</text>
</comment>
<feature type="domain" description="Four-carbon acid sugar kinase nucleotide binding" evidence="8">
    <location>
        <begin position="255"/>
        <end position="422"/>
    </location>
</feature>
<dbReference type="GO" id="GO:0016301">
    <property type="term" value="F:kinase activity"/>
    <property type="evidence" value="ECO:0007669"/>
    <property type="project" value="UniProtKB-KW"/>
</dbReference>
<protein>
    <submittedName>
        <fullName evidence="9">Four-carbon acid sugar kinase family protein</fullName>
    </submittedName>
</protein>
<keyword evidence="4 9" id="KW-0418">Kinase</keyword>
<dbReference type="SUPFAM" id="SSF142764">
    <property type="entry name" value="YgbK-like"/>
    <property type="match status" value="1"/>
</dbReference>
<dbReference type="InterPro" id="IPR037051">
    <property type="entry name" value="4-carb_acid_sugar_kinase_N_sf"/>
</dbReference>
<keyword evidence="3" id="KW-0547">Nucleotide-binding</keyword>
<dbReference type="Proteomes" id="UP000309676">
    <property type="component" value="Unassembled WGS sequence"/>
</dbReference>
<evidence type="ECO:0000313" key="10">
    <source>
        <dbReference type="Proteomes" id="UP000309676"/>
    </source>
</evidence>
<evidence type="ECO:0000256" key="6">
    <source>
        <dbReference type="ARBA" id="ARBA00023277"/>
    </source>
</evidence>
<dbReference type="Pfam" id="PF17042">
    <property type="entry name" value="NBD_C"/>
    <property type="match status" value="1"/>
</dbReference>
<evidence type="ECO:0000256" key="4">
    <source>
        <dbReference type="ARBA" id="ARBA00022777"/>
    </source>
</evidence>
<keyword evidence="10" id="KW-1185">Reference proteome</keyword>
<evidence type="ECO:0000259" key="8">
    <source>
        <dbReference type="Pfam" id="PF17042"/>
    </source>
</evidence>
<reference evidence="9 10" key="1">
    <citation type="submission" date="2019-05" db="EMBL/GenBank/DDBJ databases">
        <authorList>
            <person name="Narsing Rao M.P."/>
            <person name="Li W.J."/>
        </authorList>
    </citation>
    <scope>NUCLEOTIDE SEQUENCE [LARGE SCALE GENOMIC DNA]</scope>
    <source>
        <strain evidence="9 10">SYSU_K30003</strain>
    </source>
</reference>
<dbReference type="Pfam" id="PF07005">
    <property type="entry name" value="SBD_N"/>
    <property type="match status" value="1"/>
</dbReference>
<comment type="similarity">
    <text evidence="1">Belongs to the four-carbon acid sugar kinase family.</text>
</comment>
<dbReference type="EMBL" id="VCIW01000002">
    <property type="protein sequence ID" value="TLS53637.1"/>
    <property type="molecule type" value="Genomic_DNA"/>
</dbReference>
<evidence type="ECO:0000256" key="3">
    <source>
        <dbReference type="ARBA" id="ARBA00022741"/>
    </source>
</evidence>
<dbReference type="Gene3D" id="3.40.50.10840">
    <property type="entry name" value="Putative sugar-binding, N-terminal domain"/>
    <property type="match status" value="1"/>
</dbReference>
<dbReference type="Gene3D" id="3.40.980.20">
    <property type="entry name" value="Four-carbon acid sugar kinase, nucleotide binding domain"/>
    <property type="match status" value="1"/>
</dbReference>
<keyword evidence="2" id="KW-0808">Transferase</keyword>
<dbReference type="AlphaFoldDB" id="A0A5R9GB03"/>
<organism evidence="9 10">
    <name type="scientific">Paenibacillus antri</name>
    <dbReference type="NCBI Taxonomy" id="2582848"/>
    <lineage>
        <taxon>Bacteria</taxon>
        <taxon>Bacillati</taxon>
        <taxon>Bacillota</taxon>
        <taxon>Bacilli</taxon>
        <taxon>Bacillales</taxon>
        <taxon>Paenibacillaceae</taxon>
        <taxon>Paenibacillus</taxon>
    </lineage>
</organism>
<feature type="domain" description="Four-carbon acid sugar kinase N-terminal" evidence="7">
    <location>
        <begin position="5"/>
        <end position="230"/>
    </location>
</feature>
<dbReference type="InterPro" id="IPR031475">
    <property type="entry name" value="NBD_C"/>
</dbReference>
<sequence>MGVVIGIVADDITGANDIGTMFAKAGYVTHVYPFEAFDPSAAAAAAERPDVVILDTASRLDAPGIAYGKVENATNRLKAAGARLWINKTCSVFRGNVGAEFDAMLDALGVSFAVVALGFPKNGRTTVDGMHYVRGLPLERSEFRNDPVHPMTTSSLVDILRGQTKRRVERLGERTAGLTPEGLRARLEEAESRGGYVILDVESQDDLRTIALAVRDDYVLCGSSALSEELALTLPGTRGSAQAKPLPLVEGVGILCAAGSLMPQTAGQIDYLKEKGVPIYEMDTLRLFSPQERAAELERLTDALVGVLRAGSHAAVHSTNDPVRVAETKRIGATLGMTGEQASRLVSDALADVASAVMARTGQNRLVTAGGETSASICDKLGVSGMRVWKEIEPGVPSCITLSEEPLMLVLKSGSFGKPSFLYDALQHLLEP</sequence>
<evidence type="ECO:0000256" key="2">
    <source>
        <dbReference type="ARBA" id="ARBA00022679"/>
    </source>
</evidence>
<evidence type="ECO:0000313" key="9">
    <source>
        <dbReference type="EMBL" id="TLS53637.1"/>
    </source>
</evidence>
<evidence type="ECO:0000259" key="7">
    <source>
        <dbReference type="Pfam" id="PF07005"/>
    </source>
</evidence>
<keyword evidence="6" id="KW-0119">Carbohydrate metabolism</keyword>
<evidence type="ECO:0000256" key="1">
    <source>
        <dbReference type="ARBA" id="ARBA00005715"/>
    </source>
</evidence>
<accession>A0A5R9GB03</accession>
<proteinExistence type="inferred from homology"/>
<name>A0A5R9GB03_9BACL</name>
<evidence type="ECO:0000256" key="5">
    <source>
        <dbReference type="ARBA" id="ARBA00022840"/>
    </source>
</evidence>
<dbReference type="GO" id="GO:0005524">
    <property type="term" value="F:ATP binding"/>
    <property type="evidence" value="ECO:0007669"/>
    <property type="project" value="UniProtKB-KW"/>
</dbReference>